<dbReference type="OrthoDB" id="328840at2759"/>
<sequence>MAAAAEKVAYGPEDEAREVEEELDDSKFDVTDQRRRQSYLEYFGLAETPAEDQEAGAGGLSLPNTGHRKSSAVSILFDAGKFTHWTDLYRQCRGCQPVLFKKMPLRVEVLQPGQAPSVLGSREMWIAVHAHGKACYGPAPCACDDWPMDCRLAIVKKPMNELVYQLPNGNSTETAKVYSIYTDVNGDKYIRLSQPAANDFFDKAP</sequence>
<evidence type="ECO:0000313" key="3">
    <source>
        <dbReference type="Proteomes" id="UP000028828"/>
    </source>
</evidence>
<evidence type="ECO:0000256" key="1">
    <source>
        <dbReference type="SAM" id="MobiDB-lite"/>
    </source>
</evidence>
<dbReference type="EMBL" id="AEYI02000390">
    <property type="protein sequence ID" value="KFG49906.1"/>
    <property type="molecule type" value="Genomic_DNA"/>
</dbReference>
<protein>
    <submittedName>
        <fullName evidence="2">Uncharacterized protein</fullName>
    </submittedName>
</protein>
<dbReference type="Proteomes" id="UP000028828">
    <property type="component" value="Unassembled WGS sequence"/>
</dbReference>
<name>A0A086KZT8_TOXGO</name>
<dbReference type="VEuPathDB" id="ToxoDB:TGP89_314070"/>
<gene>
    <name evidence="2" type="ORF">TGP89_314070</name>
</gene>
<feature type="compositionally biased region" description="Acidic residues" evidence="1">
    <location>
        <begin position="12"/>
        <end position="24"/>
    </location>
</feature>
<reference evidence="2 3" key="1">
    <citation type="submission" date="2014-03" db="EMBL/GenBank/DDBJ databases">
        <authorList>
            <person name="Sibley D."/>
            <person name="Venepally P."/>
            <person name="Karamycheva S."/>
            <person name="Hadjithomas M."/>
            <person name="Khan A."/>
            <person name="Brunk B."/>
            <person name="Roos D."/>
            <person name="Caler E."/>
            <person name="Lorenzi H."/>
        </authorList>
    </citation>
    <scope>NUCLEOTIDE SEQUENCE [LARGE SCALE GENOMIC DNA]</scope>
    <source>
        <strain evidence="3">p89</strain>
    </source>
</reference>
<dbReference type="AlphaFoldDB" id="A0A086KZT8"/>
<organism evidence="2 3">
    <name type="scientific">Toxoplasma gondii p89</name>
    <dbReference type="NCBI Taxonomy" id="943119"/>
    <lineage>
        <taxon>Eukaryota</taxon>
        <taxon>Sar</taxon>
        <taxon>Alveolata</taxon>
        <taxon>Apicomplexa</taxon>
        <taxon>Conoidasida</taxon>
        <taxon>Coccidia</taxon>
        <taxon>Eucoccidiorida</taxon>
        <taxon>Eimeriorina</taxon>
        <taxon>Sarcocystidae</taxon>
        <taxon>Toxoplasma</taxon>
    </lineage>
</organism>
<feature type="region of interest" description="Disordered" evidence="1">
    <location>
        <begin position="1"/>
        <end position="30"/>
    </location>
</feature>
<proteinExistence type="predicted"/>
<comment type="caution">
    <text evidence="2">The sequence shown here is derived from an EMBL/GenBank/DDBJ whole genome shotgun (WGS) entry which is preliminary data.</text>
</comment>
<evidence type="ECO:0000313" key="2">
    <source>
        <dbReference type="EMBL" id="KFG49906.1"/>
    </source>
</evidence>
<accession>A0A086KZT8</accession>